<reference evidence="4 5" key="1">
    <citation type="journal article" date="2016" name="Nat. Commun.">
        <title>Thousands of microbial genomes shed light on interconnected biogeochemical processes in an aquifer system.</title>
        <authorList>
            <person name="Anantharaman K."/>
            <person name="Brown C.T."/>
            <person name="Hug L.A."/>
            <person name="Sharon I."/>
            <person name="Castelle C.J."/>
            <person name="Probst A.J."/>
            <person name="Thomas B.C."/>
            <person name="Singh A."/>
            <person name="Wilkins M.J."/>
            <person name="Karaoz U."/>
            <person name="Brodie E.L."/>
            <person name="Williams K.H."/>
            <person name="Hubbard S.S."/>
            <person name="Banfield J.F."/>
        </authorList>
    </citation>
    <scope>NUCLEOTIDE SEQUENCE [LARGE SCALE GENOMIC DNA]</scope>
</reference>
<feature type="domain" description="DUF5667" evidence="3">
    <location>
        <begin position="29"/>
        <end position="119"/>
    </location>
</feature>
<name>A0A1F4UG24_9BACT</name>
<organism evidence="4 5">
    <name type="scientific">candidate division WS6 bacterium RIFOXYB1_FULL_33_14</name>
    <dbReference type="NCBI Taxonomy" id="1817896"/>
    <lineage>
        <taxon>Bacteria</taxon>
        <taxon>Candidatus Dojkabacteria</taxon>
    </lineage>
</organism>
<dbReference type="Pfam" id="PF18915">
    <property type="entry name" value="DUF5667"/>
    <property type="match status" value="1"/>
</dbReference>
<evidence type="ECO:0000256" key="1">
    <source>
        <dbReference type="SAM" id="Coils"/>
    </source>
</evidence>
<proteinExistence type="predicted"/>
<sequence>MKKLLSVALVVILFLGGGGYVLATAADASVPGDAMYAIDLVAEDVQRALTTDDLALAEFEEEILQERVDEVEQIVEDGVDEEIVDEALQELTKQTDRAQERIIKLMSDDSKYDEAKKAEIVSRHMNLVQTQVQKMTEVQTKYVNVSGDAAKKGFEDAVVTLESLGVEATDDGAGNQEQNDDTGDSGDGIKDRESNSDEDTGTDDPTGTASQTGR</sequence>
<protein>
    <recommendedName>
        <fullName evidence="3">DUF5667 domain-containing protein</fullName>
    </recommendedName>
</protein>
<evidence type="ECO:0000313" key="5">
    <source>
        <dbReference type="Proteomes" id="UP000177434"/>
    </source>
</evidence>
<comment type="caution">
    <text evidence="4">The sequence shown here is derived from an EMBL/GenBank/DDBJ whole genome shotgun (WGS) entry which is preliminary data.</text>
</comment>
<feature type="coiled-coil region" evidence="1">
    <location>
        <begin position="81"/>
        <end position="108"/>
    </location>
</feature>
<accession>A0A1F4UG24</accession>
<evidence type="ECO:0000259" key="3">
    <source>
        <dbReference type="Pfam" id="PF18915"/>
    </source>
</evidence>
<dbReference type="Proteomes" id="UP000177434">
    <property type="component" value="Unassembled WGS sequence"/>
</dbReference>
<evidence type="ECO:0000313" key="4">
    <source>
        <dbReference type="EMBL" id="OGC43884.1"/>
    </source>
</evidence>
<dbReference type="AlphaFoldDB" id="A0A1F4UG24"/>
<gene>
    <name evidence="4" type="ORF">A2400_02080</name>
</gene>
<dbReference type="InterPro" id="IPR043725">
    <property type="entry name" value="DUF5667"/>
</dbReference>
<keyword evidence="1" id="KW-0175">Coiled coil</keyword>
<dbReference type="EMBL" id="MEUN01000104">
    <property type="protein sequence ID" value="OGC43884.1"/>
    <property type="molecule type" value="Genomic_DNA"/>
</dbReference>
<feature type="region of interest" description="Disordered" evidence="2">
    <location>
        <begin position="167"/>
        <end position="214"/>
    </location>
</feature>
<evidence type="ECO:0000256" key="2">
    <source>
        <dbReference type="SAM" id="MobiDB-lite"/>
    </source>
</evidence>